<accession>A0A165Z0E9</accession>
<name>A0A165Z0E9_9HYPH</name>
<sequence>MTPVLNKVYIIIVLNWNHHEGSFVDPLSRILEGLTYGLA</sequence>
<proteinExistence type="predicted"/>
<dbReference type="Proteomes" id="UP000076577">
    <property type="component" value="Unassembled WGS sequence"/>
</dbReference>
<organism evidence="1 2">
    <name type="scientific">Pseudovibrio axinellae</name>
    <dbReference type="NCBI Taxonomy" id="989403"/>
    <lineage>
        <taxon>Bacteria</taxon>
        <taxon>Pseudomonadati</taxon>
        <taxon>Pseudomonadota</taxon>
        <taxon>Alphaproteobacteria</taxon>
        <taxon>Hyphomicrobiales</taxon>
        <taxon>Stappiaceae</taxon>
        <taxon>Pseudovibrio</taxon>
    </lineage>
</organism>
<reference evidence="1 2" key="1">
    <citation type="journal article" date="2016" name="Front. Microbiol.">
        <title>Comparative Genomic Analysis Reveals a Diverse Repertoire of Genes Involved in Prokaryote-Eukaryote Interactions within the Pseudovibrio Genus.</title>
        <authorList>
            <person name="Romano S."/>
            <person name="Fernandez-Guerra A."/>
            <person name="Reen F.J."/>
            <person name="Glockner F.O."/>
            <person name="Crowley S.P."/>
            <person name="O'Sullivan O."/>
            <person name="Cotter P.D."/>
            <person name="Adams C."/>
            <person name="Dobson A.D."/>
            <person name="O'Gara F."/>
        </authorList>
    </citation>
    <scope>NUCLEOTIDE SEQUENCE [LARGE SCALE GENOMIC DNA]</scope>
    <source>
        <strain evidence="1 2">Ad2</strain>
    </source>
</reference>
<evidence type="ECO:0000313" key="2">
    <source>
        <dbReference type="Proteomes" id="UP000076577"/>
    </source>
</evidence>
<gene>
    <name evidence="1" type="ORF">PsAD2_02152</name>
</gene>
<dbReference type="STRING" id="989403.SAMN05421798_102556"/>
<keyword evidence="2" id="KW-1185">Reference proteome</keyword>
<dbReference type="AlphaFoldDB" id="A0A165Z0E9"/>
<dbReference type="EMBL" id="LMCB01000015">
    <property type="protein sequence ID" value="KZL19396.1"/>
    <property type="molecule type" value="Genomic_DNA"/>
</dbReference>
<evidence type="ECO:0000313" key="1">
    <source>
        <dbReference type="EMBL" id="KZL19396.1"/>
    </source>
</evidence>
<dbReference type="PATRIC" id="fig|989403.3.peg.2296"/>
<comment type="caution">
    <text evidence="1">The sequence shown here is derived from an EMBL/GenBank/DDBJ whole genome shotgun (WGS) entry which is preliminary data.</text>
</comment>
<protein>
    <submittedName>
        <fullName evidence="1">Uncharacterized protein</fullName>
    </submittedName>
</protein>